<dbReference type="PROSITE" id="PS00518">
    <property type="entry name" value="ZF_RING_1"/>
    <property type="match status" value="1"/>
</dbReference>
<evidence type="ECO:0000256" key="4">
    <source>
        <dbReference type="PROSITE-ProRule" id="PRU00175"/>
    </source>
</evidence>
<proteinExistence type="predicted"/>
<accession>A0ABV0WNF2</accession>
<comment type="caution">
    <text evidence="6">The sequence shown here is derived from an EMBL/GenBank/DDBJ whole genome shotgun (WGS) entry which is preliminary data.</text>
</comment>
<name>A0ABV0WNF2_9TELE</name>
<sequence>METYRNTHGTGNKHGMDCLEDFSHCPACNKEYDIALILPCSHTICGRCVAAGEETESHPLGRRDTRLSVCSVPCPCCRQPIELPCWTWLSAASCLPQHPTLRSKHAIRNTGFKDRSAESHRVQ</sequence>
<evidence type="ECO:0000313" key="7">
    <source>
        <dbReference type="Proteomes" id="UP001444071"/>
    </source>
</evidence>
<reference evidence="6 7" key="1">
    <citation type="submission" date="2021-06" db="EMBL/GenBank/DDBJ databases">
        <authorList>
            <person name="Palmer J.M."/>
        </authorList>
    </citation>
    <scope>NUCLEOTIDE SEQUENCE [LARGE SCALE GENOMIC DNA]</scope>
    <source>
        <strain evidence="6 7">XR_2019</strain>
        <tissue evidence="6">Muscle</tissue>
    </source>
</reference>
<evidence type="ECO:0000259" key="5">
    <source>
        <dbReference type="PROSITE" id="PS50089"/>
    </source>
</evidence>
<evidence type="ECO:0000256" key="3">
    <source>
        <dbReference type="ARBA" id="ARBA00022833"/>
    </source>
</evidence>
<evidence type="ECO:0000256" key="1">
    <source>
        <dbReference type="ARBA" id="ARBA00022723"/>
    </source>
</evidence>
<feature type="domain" description="RING-type" evidence="5">
    <location>
        <begin position="25"/>
        <end position="78"/>
    </location>
</feature>
<organism evidence="6 7">
    <name type="scientific">Xenotaenia resolanae</name>
    <dbReference type="NCBI Taxonomy" id="208358"/>
    <lineage>
        <taxon>Eukaryota</taxon>
        <taxon>Metazoa</taxon>
        <taxon>Chordata</taxon>
        <taxon>Craniata</taxon>
        <taxon>Vertebrata</taxon>
        <taxon>Euteleostomi</taxon>
        <taxon>Actinopterygii</taxon>
        <taxon>Neopterygii</taxon>
        <taxon>Teleostei</taxon>
        <taxon>Neoteleostei</taxon>
        <taxon>Acanthomorphata</taxon>
        <taxon>Ovalentaria</taxon>
        <taxon>Atherinomorphae</taxon>
        <taxon>Cyprinodontiformes</taxon>
        <taxon>Goodeidae</taxon>
        <taxon>Xenotaenia</taxon>
    </lineage>
</organism>
<dbReference type="PROSITE" id="PS50089">
    <property type="entry name" value="ZF_RING_2"/>
    <property type="match status" value="1"/>
</dbReference>
<dbReference type="InterPro" id="IPR001841">
    <property type="entry name" value="Znf_RING"/>
</dbReference>
<dbReference type="Gene3D" id="3.30.40.10">
    <property type="entry name" value="Zinc/RING finger domain, C3HC4 (zinc finger)"/>
    <property type="match status" value="1"/>
</dbReference>
<keyword evidence="1" id="KW-0479">Metal-binding</keyword>
<evidence type="ECO:0000256" key="2">
    <source>
        <dbReference type="ARBA" id="ARBA00022771"/>
    </source>
</evidence>
<keyword evidence="3" id="KW-0862">Zinc</keyword>
<dbReference type="SUPFAM" id="SSF57850">
    <property type="entry name" value="RING/U-box"/>
    <property type="match status" value="1"/>
</dbReference>
<dbReference type="Proteomes" id="UP001444071">
    <property type="component" value="Unassembled WGS sequence"/>
</dbReference>
<dbReference type="InterPro" id="IPR017907">
    <property type="entry name" value="Znf_RING_CS"/>
</dbReference>
<dbReference type="InterPro" id="IPR013083">
    <property type="entry name" value="Znf_RING/FYVE/PHD"/>
</dbReference>
<dbReference type="Pfam" id="PF13445">
    <property type="entry name" value="zf-RING_UBOX"/>
    <property type="match status" value="1"/>
</dbReference>
<keyword evidence="2 4" id="KW-0863">Zinc-finger</keyword>
<protein>
    <recommendedName>
        <fullName evidence="5">RING-type domain-containing protein</fullName>
    </recommendedName>
</protein>
<dbReference type="EMBL" id="JAHRIM010060168">
    <property type="protein sequence ID" value="MEQ2270554.1"/>
    <property type="molecule type" value="Genomic_DNA"/>
</dbReference>
<gene>
    <name evidence="6" type="ORF">XENORESO_000923</name>
</gene>
<feature type="non-terminal residue" evidence="6">
    <location>
        <position position="123"/>
    </location>
</feature>
<keyword evidence="7" id="KW-1185">Reference proteome</keyword>
<dbReference type="InterPro" id="IPR027370">
    <property type="entry name" value="Znf-RING_euk"/>
</dbReference>
<evidence type="ECO:0000313" key="6">
    <source>
        <dbReference type="EMBL" id="MEQ2270554.1"/>
    </source>
</evidence>